<evidence type="ECO:0000256" key="2">
    <source>
        <dbReference type="ARBA" id="ARBA00034221"/>
    </source>
</evidence>
<evidence type="ECO:0000313" key="7">
    <source>
        <dbReference type="Proteomes" id="UP000480151"/>
    </source>
</evidence>
<keyword evidence="7" id="KW-1185">Reference proteome</keyword>
<dbReference type="SUPFAM" id="SSF56281">
    <property type="entry name" value="Metallo-hydrolase/oxidoreductase"/>
    <property type="match status" value="1"/>
</dbReference>
<protein>
    <submittedName>
        <fullName evidence="6">MBL fold metallo-hydrolase</fullName>
    </submittedName>
</protein>
<comment type="catalytic activity">
    <reaction evidence="4">
        <text>3',5'-cyclic UMP + H2O = UMP + H(+)</text>
        <dbReference type="Rhea" id="RHEA:70575"/>
        <dbReference type="ChEBI" id="CHEBI:15377"/>
        <dbReference type="ChEBI" id="CHEBI:15378"/>
        <dbReference type="ChEBI" id="CHEBI:57865"/>
        <dbReference type="ChEBI" id="CHEBI:184387"/>
    </reaction>
    <physiologicalReaction direction="left-to-right" evidence="4">
        <dbReference type="Rhea" id="RHEA:70576"/>
    </physiologicalReaction>
</comment>
<dbReference type="Pfam" id="PF12706">
    <property type="entry name" value="Lactamase_B_2"/>
    <property type="match status" value="1"/>
</dbReference>
<evidence type="ECO:0000259" key="5">
    <source>
        <dbReference type="SMART" id="SM00849"/>
    </source>
</evidence>
<dbReference type="AlphaFoldDB" id="A0A6M1PJX3"/>
<dbReference type="Gene3D" id="3.60.15.10">
    <property type="entry name" value="Ribonuclease Z/Hydroxyacylglutathione hydrolase-like"/>
    <property type="match status" value="1"/>
</dbReference>
<accession>A0A6M1PJX3</accession>
<comment type="function">
    <text evidence="3">Counteracts the endogenous Pycsar antiviral defense system. Phosphodiesterase that enables metal-dependent hydrolysis of host cyclic nucleotide Pycsar defense signals such as cCMP and cUMP.</text>
</comment>
<dbReference type="InterPro" id="IPR050114">
    <property type="entry name" value="UPF0173_UPF0282_UlaG_hydrolase"/>
</dbReference>
<sequence>MKLQLIRHATLWLEYGGLTFLIDPMLGKQGAYPPIINSGNERRNPLVGLPGSVDEWLRPDAVVVTHLHNDHWDPAAASLLPKDVPLFCQKQDRKTLESQGFTAAVPVEQEAEFQGVRIIRTGGRHGTGIIGRKMGPVSGFVFRAPGEPVLYIAGDTIWCDEVREVREVLDWHRPVVAVVNAGEARFAAGCHITMGGQDIAALRGHAPGMQVVAVHMDAINHCLLTRDKLREGLEKEGEPGSVLIPADGEQLYF</sequence>
<proteinExistence type="predicted"/>
<dbReference type="GO" id="GO:0016787">
    <property type="term" value="F:hydrolase activity"/>
    <property type="evidence" value="ECO:0007669"/>
    <property type="project" value="UniProtKB-KW"/>
</dbReference>
<name>A0A6M1PJX3_9BACL</name>
<dbReference type="PANTHER" id="PTHR43546">
    <property type="entry name" value="UPF0173 METAL-DEPENDENT HYDROLASE MJ1163-RELATED"/>
    <property type="match status" value="1"/>
</dbReference>
<dbReference type="InterPro" id="IPR001279">
    <property type="entry name" value="Metallo-B-lactamas"/>
</dbReference>
<organism evidence="6 7">
    <name type="scientific">Paenibacillus apii</name>
    <dbReference type="NCBI Taxonomy" id="1850370"/>
    <lineage>
        <taxon>Bacteria</taxon>
        <taxon>Bacillati</taxon>
        <taxon>Bacillota</taxon>
        <taxon>Bacilli</taxon>
        <taxon>Bacillales</taxon>
        <taxon>Paenibacillaceae</taxon>
        <taxon>Paenibacillus</taxon>
    </lineage>
</organism>
<dbReference type="Proteomes" id="UP000480151">
    <property type="component" value="Unassembled WGS sequence"/>
</dbReference>
<gene>
    <name evidence="6" type="ORF">G5B47_09650</name>
</gene>
<dbReference type="RefSeq" id="WP_165097310.1">
    <property type="nucleotide sequence ID" value="NZ_JAAKGU010000003.1"/>
</dbReference>
<evidence type="ECO:0000256" key="4">
    <source>
        <dbReference type="ARBA" id="ARBA00048505"/>
    </source>
</evidence>
<dbReference type="SMART" id="SM00849">
    <property type="entry name" value="Lactamase_B"/>
    <property type="match status" value="1"/>
</dbReference>
<comment type="catalytic activity">
    <reaction evidence="2">
        <text>3',5'-cyclic CMP + H2O = CMP + H(+)</text>
        <dbReference type="Rhea" id="RHEA:72675"/>
        <dbReference type="ChEBI" id="CHEBI:15377"/>
        <dbReference type="ChEBI" id="CHEBI:15378"/>
        <dbReference type="ChEBI" id="CHEBI:58003"/>
        <dbReference type="ChEBI" id="CHEBI:60377"/>
    </reaction>
    <physiologicalReaction direction="left-to-right" evidence="2">
        <dbReference type="Rhea" id="RHEA:72676"/>
    </physiologicalReaction>
</comment>
<dbReference type="EMBL" id="JAAKGU010000003">
    <property type="protein sequence ID" value="NGM82678.1"/>
    <property type="molecule type" value="Genomic_DNA"/>
</dbReference>
<evidence type="ECO:0000256" key="3">
    <source>
        <dbReference type="ARBA" id="ARBA00034301"/>
    </source>
</evidence>
<feature type="domain" description="Metallo-beta-lactamase" evidence="5">
    <location>
        <begin position="7"/>
        <end position="205"/>
    </location>
</feature>
<reference evidence="6 7" key="1">
    <citation type="submission" date="2020-02" db="EMBL/GenBank/DDBJ databases">
        <authorList>
            <person name="Gao J."/>
            <person name="Sun J."/>
        </authorList>
    </citation>
    <scope>NUCLEOTIDE SEQUENCE [LARGE SCALE GENOMIC DNA]</scope>
    <source>
        <strain evidence="6 7">7124</strain>
    </source>
</reference>
<keyword evidence="1 6" id="KW-0378">Hydrolase</keyword>
<dbReference type="PANTHER" id="PTHR43546:SF9">
    <property type="entry name" value="L-ASCORBATE-6-PHOSPHATE LACTONASE ULAG-RELATED"/>
    <property type="match status" value="1"/>
</dbReference>
<evidence type="ECO:0000256" key="1">
    <source>
        <dbReference type="ARBA" id="ARBA00022801"/>
    </source>
</evidence>
<comment type="caution">
    <text evidence="6">The sequence shown here is derived from an EMBL/GenBank/DDBJ whole genome shotgun (WGS) entry which is preliminary data.</text>
</comment>
<evidence type="ECO:0000313" key="6">
    <source>
        <dbReference type="EMBL" id="NGM82678.1"/>
    </source>
</evidence>
<dbReference type="InterPro" id="IPR036866">
    <property type="entry name" value="RibonucZ/Hydroxyglut_hydro"/>
</dbReference>